<sequence>MSKTVQLYTLKVMAKGFGDKDRKYDPTDPDAVKKIKTYLRKRIKEGWILYGGKAEQKTLDKIANVDDIDNVDLDRFLLTQGQKLLAAPVIGG</sequence>
<organism evidence="1">
    <name type="scientific">marine sediment metagenome</name>
    <dbReference type="NCBI Taxonomy" id="412755"/>
    <lineage>
        <taxon>unclassified sequences</taxon>
        <taxon>metagenomes</taxon>
        <taxon>ecological metagenomes</taxon>
    </lineage>
</organism>
<name>A0A0F9J7H3_9ZZZZ</name>
<dbReference type="AlphaFoldDB" id="A0A0F9J7H3"/>
<gene>
    <name evidence="1" type="ORF">LCGC14_1490760</name>
</gene>
<proteinExistence type="predicted"/>
<protein>
    <submittedName>
        <fullName evidence="1">Uncharacterized protein</fullName>
    </submittedName>
</protein>
<evidence type="ECO:0000313" key="1">
    <source>
        <dbReference type="EMBL" id="KKM65493.1"/>
    </source>
</evidence>
<reference evidence="1" key="1">
    <citation type="journal article" date="2015" name="Nature">
        <title>Complex archaea that bridge the gap between prokaryotes and eukaryotes.</title>
        <authorList>
            <person name="Spang A."/>
            <person name="Saw J.H."/>
            <person name="Jorgensen S.L."/>
            <person name="Zaremba-Niedzwiedzka K."/>
            <person name="Martijn J."/>
            <person name="Lind A.E."/>
            <person name="van Eijk R."/>
            <person name="Schleper C."/>
            <person name="Guy L."/>
            <person name="Ettema T.J."/>
        </authorList>
    </citation>
    <scope>NUCLEOTIDE SEQUENCE</scope>
</reference>
<dbReference type="EMBL" id="LAZR01010715">
    <property type="protein sequence ID" value="KKM65493.1"/>
    <property type="molecule type" value="Genomic_DNA"/>
</dbReference>
<accession>A0A0F9J7H3</accession>
<comment type="caution">
    <text evidence="1">The sequence shown here is derived from an EMBL/GenBank/DDBJ whole genome shotgun (WGS) entry which is preliminary data.</text>
</comment>